<keyword evidence="3" id="KW-1185">Reference proteome</keyword>
<dbReference type="AlphaFoldDB" id="A0A6P6YAZ6"/>
<protein>
    <submittedName>
        <fullName evidence="4">Uncharacterized protein LOC113796533 isoform X1</fullName>
    </submittedName>
</protein>
<keyword evidence="2" id="KW-0472">Membrane</keyword>
<evidence type="ECO:0000256" key="1">
    <source>
        <dbReference type="SAM" id="MobiDB-lite"/>
    </source>
</evidence>
<reference evidence="4" key="1">
    <citation type="submission" date="2025-08" db="UniProtKB">
        <authorList>
            <consortium name="RefSeq"/>
        </authorList>
    </citation>
    <scope>IDENTIFICATION</scope>
    <source>
        <strain evidence="4">Airmid</strain>
    </source>
</reference>
<name>A0A6P6YAZ6_DERPT</name>
<keyword evidence="2" id="KW-0812">Transmembrane</keyword>
<organism evidence="3 4">
    <name type="scientific">Dermatophagoides pteronyssinus</name>
    <name type="common">European house dust mite</name>
    <dbReference type="NCBI Taxonomy" id="6956"/>
    <lineage>
        <taxon>Eukaryota</taxon>
        <taxon>Metazoa</taxon>
        <taxon>Ecdysozoa</taxon>
        <taxon>Arthropoda</taxon>
        <taxon>Chelicerata</taxon>
        <taxon>Arachnida</taxon>
        <taxon>Acari</taxon>
        <taxon>Acariformes</taxon>
        <taxon>Sarcoptiformes</taxon>
        <taxon>Astigmata</taxon>
        <taxon>Psoroptidia</taxon>
        <taxon>Analgoidea</taxon>
        <taxon>Pyroglyphidae</taxon>
        <taxon>Dermatophagoidinae</taxon>
        <taxon>Dermatophagoides</taxon>
    </lineage>
</organism>
<accession>A0A6P6YAZ6</accession>
<gene>
    <name evidence="4" type="primary">LOC113796533</name>
</gene>
<evidence type="ECO:0000313" key="3">
    <source>
        <dbReference type="Proteomes" id="UP000515146"/>
    </source>
</evidence>
<feature type="transmembrane region" description="Helical" evidence="2">
    <location>
        <begin position="159"/>
        <end position="180"/>
    </location>
</feature>
<evidence type="ECO:0000256" key="2">
    <source>
        <dbReference type="SAM" id="Phobius"/>
    </source>
</evidence>
<feature type="compositionally biased region" description="Low complexity" evidence="1">
    <location>
        <begin position="227"/>
        <end position="243"/>
    </location>
</feature>
<dbReference type="InParanoid" id="A0A6P6YAZ6"/>
<evidence type="ECO:0000313" key="4">
    <source>
        <dbReference type="RefSeq" id="XP_027202623.1"/>
    </source>
</evidence>
<feature type="region of interest" description="Disordered" evidence="1">
    <location>
        <begin position="214"/>
        <end position="243"/>
    </location>
</feature>
<dbReference type="KEGG" id="dpte:113796533"/>
<proteinExistence type="predicted"/>
<dbReference type="Proteomes" id="UP000515146">
    <property type="component" value="Unplaced"/>
</dbReference>
<sequence length="275" mass="31567">MDTDSQRLFSHLLLMMMFVVVNVWMVNGDDSLIVFDMNDDQIEFDTVRFAYKSVYGLPKSLQCDESIYNQFNECEKSSHREWKVTIDEYFYETKQFCCFIWCAMACELTVAAKCNQNYSQQIETNTRKLFTSVCDKISSTQDSWNCWWTEERQINAAKVLGIIILSVLFISIVVGAFFGCRKYLANAKLKKIAKQIENPTEVIIDFEKNKSSSKLKPISIPTPTPTPSTRSSISSETGSQSGEQSLLDNVLENLMKENGIIDRVFNYFHVDNVIS</sequence>
<keyword evidence="2" id="KW-1133">Transmembrane helix</keyword>
<dbReference type="RefSeq" id="XP_027202623.1">
    <property type="nucleotide sequence ID" value="XM_027346822.1"/>
</dbReference>
<feature type="transmembrane region" description="Helical" evidence="2">
    <location>
        <begin position="7"/>
        <end position="26"/>
    </location>
</feature>